<evidence type="ECO:0000313" key="3">
    <source>
        <dbReference type="Proteomes" id="UP000176329"/>
    </source>
</evidence>
<dbReference type="EMBL" id="MFPV01000052">
    <property type="protein sequence ID" value="OGH60784.1"/>
    <property type="molecule type" value="Genomic_DNA"/>
</dbReference>
<proteinExistence type="predicted"/>
<organism evidence="2 3">
    <name type="scientific">Candidatus Magasanikbacteria bacterium RIFCSPHIGHO2_01_FULL_50_8</name>
    <dbReference type="NCBI Taxonomy" id="1798674"/>
    <lineage>
        <taxon>Bacteria</taxon>
        <taxon>Candidatus Magasanikiibacteriota</taxon>
    </lineage>
</organism>
<accession>A0A1F6LNB4</accession>
<evidence type="ECO:0000256" key="1">
    <source>
        <dbReference type="SAM" id="MobiDB-lite"/>
    </source>
</evidence>
<protein>
    <submittedName>
        <fullName evidence="2">Uncharacterized protein</fullName>
    </submittedName>
</protein>
<sequence length="80" mass="8520">MSQGFAAPQRRRSDQFEVVSPAPGKPTIGQKQMVEVAHELGAGVFVTSDGHVCREKTPATALSAAVTRVGKRGSNRTWPS</sequence>
<gene>
    <name evidence="2" type="ORF">A2848_02530</name>
</gene>
<reference evidence="2 3" key="1">
    <citation type="journal article" date="2016" name="Nat. Commun.">
        <title>Thousands of microbial genomes shed light on interconnected biogeochemical processes in an aquifer system.</title>
        <authorList>
            <person name="Anantharaman K."/>
            <person name="Brown C.T."/>
            <person name="Hug L.A."/>
            <person name="Sharon I."/>
            <person name="Castelle C.J."/>
            <person name="Probst A.J."/>
            <person name="Thomas B.C."/>
            <person name="Singh A."/>
            <person name="Wilkins M.J."/>
            <person name="Karaoz U."/>
            <person name="Brodie E.L."/>
            <person name="Williams K.H."/>
            <person name="Hubbard S.S."/>
            <person name="Banfield J.F."/>
        </authorList>
    </citation>
    <scope>NUCLEOTIDE SEQUENCE [LARGE SCALE GENOMIC DNA]</scope>
</reference>
<name>A0A1F6LNB4_9BACT</name>
<comment type="caution">
    <text evidence="2">The sequence shown here is derived from an EMBL/GenBank/DDBJ whole genome shotgun (WGS) entry which is preliminary data.</text>
</comment>
<dbReference type="AlphaFoldDB" id="A0A1F6LNB4"/>
<evidence type="ECO:0000313" key="2">
    <source>
        <dbReference type="EMBL" id="OGH60784.1"/>
    </source>
</evidence>
<feature type="region of interest" description="Disordered" evidence="1">
    <location>
        <begin position="1"/>
        <end position="27"/>
    </location>
</feature>
<dbReference type="Proteomes" id="UP000176329">
    <property type="component" value="Unassembled WGS sequence"/>
</dbReference>